<sequence length="134" mass="14738">MKFVLNSFLVVLSISLIAFFGAIYSSVAGNKLQSMTDQELKGKHVFEQRACIECHTLFGNGGYSGGDLTKAYGNFGEVYLKEYFLQPPLISGAKSKKHISLSPAETDLLIAYLRFVNSVNTVGWPPAVQNKQAR</sequence>
<evidence type="ECO:0000256" key="1">
    <source>
        <dbReference type="ARBA" id="ARBA00022617"/>
    </source>
</evidence>
<evidence type="ECO:0000313" key="5">
    <source>
        <dbReference type="EMBL" id="MPN11984.1"/>
    </source>
</evidence>
<dbReference type="EMBL" id="VSSQ01058256">
    <property type="protein sequence ID" value="MPN11984.1"/>
    <property type="molecule type" value="Genomic_DNA"/>
</dbReference>
<gene>
    <name evidence="5" type="ORF">SDC9_159293</name>
</gene>
<reference evidence="5" key="1">
    <citation type="submission" date="2019-08" db="EMBL/GenBank/DDBJ databases">
        <authorList>
            <person name="Kucharzyk K."/>
            <person name="Murdoch R.W."/>
            <person name="Higgins S."/>
            <person name="Loffler F."/>
        </authorList>
    </citation>
    <scope>NUCLEOTIDE SEQUENCE</scope>
</reference>
<evidence type="ECO:0000259" key="4">
    <source>
        <dbReference type="PROSITE" id="PS51007"/>
    </source>
</evidence>
<keyword evidence="1" id="KW-0349">Heme</keyword>
<dbReference type="Gene3D" id="1.10.760.10">
    <property type="entry name" value="Cytochrome c-like domain"/>
    <property type="match status" value="1"/>
</dbReference>
<dbReference type="SUPFAM" id="SSF46626">
    <property type="entry name" value="Cytochrome c"/>
    <property type="match status" value="1"/>
</dbReference>
<comment type="caution">
    <text evidence="5">The sequence shown here is derived from an EMBL/GenBank/DDBJ whole genome shotgun (WGS) entry which is preliminary data.</text>
</comment>
<protein>
    <recommendedName>
        <fullName evidence="4">Cytochrome c domain-containing protein</fullName>
    </recommendedName>
</protein>
<evidence type="ECO:0000256" key="2">
    <source>
        <dbReference type="ARBA" id="ARBA00022723"/>
    </source>
</evidence>
<name>A0A645FHN8_9ZZZZ</name>
<dbReference type="GO" id="GO:0046872">
    <property type="term" value="F:metal ion binding"/>
    <property type="evidence" value="ECO:0007669"/>
    <property type="project" value="UniProtKB-KW"/>
</dbReference>
<dbReference type="InterPro" id="IPR036909">
    <property type="entry name" value="Cyt_c-like_dom_sf"/>
</dbReference>
<dbReference type="AlphaFoldDB" id="A0A645FHN8"/>
<accession>A0A645FHN8</accession>
<feature type="domain" description="Cytochrome c" evidence="4">
    <location>
        <begin position="37"/>
        <end position="117"/>
    </location>
</feature>
<proteinExistence type="predicted"/>
<keyword evidence="2" id="KW-0479">Metal-binding</keyword>
<keyword evidence="3" id="KW-0408">Iron</keyword>
<dbReference type="GO" id="GO:0009055">
    <property type="term" value="F:electron transfer activity"/>
    <property type="evidence" value="ECO:0007669"/>
    <property type="project" value="InterPro"/>
</dbReference>
<dbReference type="PROSITE" id="PS51007">
    <property type="entry name" value="CYTC"/>
    <property type="match status" value="1"/>
</dbReference>
<organism evidence="5">
    <name type="scientific">bioreactor metagenome</name>
    <dbReference type="NCBI Taxonomy" id="1076179"/>
    <lineage>
        <taxon>unclassified sequences</taxon>
        <taxon>metagenomes</taxon>
        <taxon>ecological metagenomes</taxon>
    </lineage>
</organism>
<dbReference type="Pfam" id="PF00034">
    <property type="entry name" value="Cytochrom_C"/>
    <property type="match status" value="1"/>
</dbReference>
<dbReference type="GO" id="GO:0020037">
    <property type="term" value="F:heme binding"/>
    <property type="evidence" value="ECO:0007669"/>
    <property type="project" value="InterPro"/>
</dbReference>
<evidence type="ECO:0000256" key="3">
    <source>
        <dbReference type="ARBA" id="ARBA00023004"/>
    </source>
</evidence>
<dbReference type="InterPro" id="IPR009056">
    <property type="entry name" value="Cyt_c-like_dom"/>
</dbReference>